<organism evidence="4 5">
    <name type="scientific">Psylliodes chrysocephalus</name>
    <dbReference type="NCBI Taxonomy" id="3402493"/>
    <lineage>
        <taxon>Eukaryota</taxon>
        <taxon>Metazoa</taxon>
        <taxon>Ecdysozoa</taxon>
        <taxon>Arthropoda</taxon>
        <taxon>Hexapoda</taxon>
        <taxon>Insecta</taxon>
        <taxon>Pterygota</taxon>
        <taxon>Neoptera</taxon>
        <taxon>Endopterygota</taxon>
        <taxon>Coleoptera</taxon>
        <taxon>Polyphaga</taxon>
        <taxon>Cucujiformia</taxon>
        <taxon>Chrysomeloidea</taxon>
        <taxon>Chrysomelidae</taxon>
        <taxon>Galerucinae</taxon>
        <taxon>Alticini</taxon>
        <taxon>Psylliodes</taxon>
    </lineage>
</organism>
<accession>A0A9P0CQG7</accession>
<proteinExistence type="inferred from homology"/>
<dbReference type="PANTHER" id="PTHR14024:SF49">
    <property type="entry name" value="LIPID STORAGE DROPLETS SURFACE-BINDING PROTEIN 1"/>
    <property type="match status" value="1"/>
</dbReference>
<comment type="subcellular location">
    <subcellularLocation>
        <location evidence="1">Lipid droplet</location>
    </subcellularLocation>
</comment>
<dbReference type="AlphaFoldDB" id="A0A9P0CQG7"/>
<evidence type="ECO:0000313" key="4">
    <source>
        <dbReference type="EMBL" id="CAH1104040.1"/>
    </source>
</evidence>
<name>A0A9P0CQG7_9CUCU</name>
<evidence type="ECO:0000313" key="5">
    <source>
        <dbReference type="Proteomes" id="UP001153636"/>
    </source>
</evidence>
<dbReference type="GO" id="GO:0019915">
    <property type="term" value="P:lipid storage"/>
    <property type="evidence" value="ECO:0007669"/>
    <property type="project" value="TreeGrafter"/>
</dbReference>
<keyword evidence="3" id="KW-0551">Lipid droplet</keyword>
<dbReference type="GO" id="GO:0005811">
    <property type="term" value="C:lipid droplet"/>
    <property type="evidence" value="ECO:0007669"/>
    <property type="project" value="UniProtKB-SubCell"/>
</dbReference>
<dbReference type="InterPro" id="IPR004279">
    <property type="entry name" value="Perilipin"/>
</dbReference>
<dbReference type="Pfam" id="PF03036">
    <property type="entry name" value="Perilipin"/>
    <property type="match status" value="1"/>
</dbReference>
<comment type="similarity">
    <text evidence="2">Belongs to the perilipin family.</text>
</comment>
<dbReference type="OrthoDB" id="376826at2759"/>
<evidence type="ECO:0000256" key="1">
    <source>
        <dbReference type="ARBA" id="ARBA00004502"/>
    </source>
</evidence>
<gene>
    <name evidence="4" type="ORF">PSYICH_LOCUS5122</name>
</gene>
<sequence>MSADQINQNVPSITDLSPTCMESVNRFSKLPVVDSTIKTATSIYEKVKDYNSITQWTLSTAENTMNMAVEVGRPIATPVIRNLEGPIKKVDSVLCSGLDYVENKVPAVKLPAGEIFSQIYNSTYGYVSSTVSPAVQTAKAYSESAKAYTEPAMKTAKDILEPSYERAKSAVEPAVERARGIVEPLVQPALDKANAIKENVMNKVDELLHHGHNHDGQVVECEECQEVRRKAEEQQRQSHQHQQ</sequence>
<dbReference type="GO" id="GO:0005829">
    <property type="term" value="C:cytosol"/>
    <property type="evidence" value="ECO:0007669"/>
    <property type="project" value="TreeGrafter"/>
</dbReference>
<keyword evidence="5" id="KW-1185">Reference proteome</keyword>
<dbReference type="GO" id="GO:0010890">
    <property type="term" value="P:positive regulation of triglyceride storage"/>
    <property type="evidence" value="ECO:0007669"/>
    <property type="project" value="TreeGrafter"/>
</dbReference>
<evidence type="ECO:0000256" key="3">
    <source>
        <dbReference type="ARBA" id="ARBA00022677"/>
    </source>
</evidence>
<protein>
    <submittedName>
        <fullName evidence="4">Uncharacterized protein</fullName>
    </submittedName>
</protein>
<reference evidence="4" key="1">
    <citation type="submission" date="2022-01" db="EMBL/GenBank/DDBJ databases">
        <authorList>
            <person name="King R."/>
        </authorList>
    </citation>
    <scope>NUCLEOTIDE SEQUENCE</scope>
</reference>
<dbReference type="PANTHER" id="PTHR14024">
    <property type="entry name" value="PERILIPIN"/>
    <property type="match status" value="1"/>
</dbReference>
<dbReference type="Proteomes" id="UP001153636">
    <property type="component" value="Chromosome 16"/>
</dbReference>
<evidence type="ECO:0000256" key="2">
    <source>
        <dbReference type="ARBA" id="ARBA00006311"/>
    </source>
</evidence>
<dbReference type="EMBL" id="OV651828">
    <property type="protein sequence ID" value="CAH1104040.1"/>
    <property type="molecule type" value="Genomic_DNA"/>
</dbReference>